<evidence type="ECO:0000256" key="2">
    <source>
        <dbReference type="ARBA" id="ARBA00022692"/>
    </source>
</evidence>
<feature type="transmembrane region" description="Helical" evidence="6">
    <location>
        <begin position="408"/>
        <end position="429"/>
    </location>
</feature>
<keyword evidence="3 6" id="KW-1133">Transmembrane helix</keyword>
<dbReference type="GO" id="GO:0055085">
    <property type="term" value="P:transmembrane transport"/>
    <property type="evidence" value="ECO:0007669"/>
    <property type="project" value="InterPro"/>
</dbReference>
<gene>
    <name evidence="7" type="ORF">THITE_118274</name>
</gene>
<evidence type="ECO:0000256" key="6">
    <source>
        <dbReference type="SAM" id="Phobius"/>
    </source>
</evidence>
<protein>
    <recommendedName>
        <fullName evidence="9">Auxin efflux carrier</fullName>
    </recommendedName>
</protein>
<feature type="transmembrane region" description="Helical" evidence="6">
    <location>
        <begin position="58"/>
        <end position="76"/>
    </location>
</feature>
<feature type="compositionally biased region" description="Polar residues" evidence="5">
    <location>
        <begin position="229"/>
        <end position="247"/>
    </location>
</feature>
<evidence type="ECO:0000256" key="4">
    <source>
        <dbReference type="ARBA" id="ARBA00023136"/>
    </source>
</evidence>
<evidence type="ECO:0000313" key="8">
    <source>
        <dbReference type="Proteomes" id="UP000008181"/>
    </source>
</evidence>
<feature type="transmembrane region" description="Helical" evidence="6">
    <location>
        <begin position="283"/>
        <end position="311"/>
    </location>
</feature>
<dbReference type="HOGENOM" id="CLU_032414_1_0_1"/>
<dbReference type="RefSeq" id="XP_003653609.1">
    <property type="nucleotide sequence ID" value="XM_003653561.1"/>
</dbReference>
<dbReference type="Proteomes" id="UP000008181">
    <property type="component" value="Chromosome 2"/>
</dbReference>
<dbReference type="AlphaFoldDB" id="G2R0A5"/>
<feature type="region of interest" description="Disordered" evidence="5">
    <location>
        <begin position="186"/>
        <end position="216"/>
    </location>
</feature>
<dbReference type="STRING" id="578455.G2R0A5"/>
<keyword evidence="8" id="KW-1185">Reference proteome</keyword>
<dbReference type="OrthoDB" id="191139at2759"/>
<evidence type="ECO:0000256" key="5">
    <source>
        <dbReference type="SAM" id="MobiDB-lite"/>
    </source>
</evidence>
<dbReference type="GO" id="GO:0005783">
    <property type="term" value="C:endoplasmic reticulum"/>
    <property type="evidence" value="ECO:0007669"/>
    <property type="project" value="TreeGrafter"/>
</dbReference>
<dbReference type="PANTHER" id="PTHR31794">
    <property type="entry name" value="AUXIN EFFLUX TRANSPORTER FAMILY PROTEIN (EUROFUNG)"/>
    <property type="match status" value="1"/>
</dbReference>
<feature type="transmembrane region" description="Helical" evidence="6">
    <location>
        <begin position="331"/>
        <end position="353"/>
    </location>
</feature>
<reference evidence="7 8" key="1">
    <citation type="journal article" date="2011" name="Nat. Biotechnol.">
        <title>Comparative genomic analysis of the thermophilic biomass-degrading fungi Myceliophthora thermophila and Thielavia terrestris.</title>
        <authorList>
            <person name="Berka R.M."/>
            <person name="Grigoriev I.V."/>
            <person name="Otillar R."/>
            <person name="Salamov A."/>
            <person name="Grimwood J."/>
            <person name="Reid I."/>
            <person name="Ishmael N."/>
            <person name="John T."/>
            <person name="Darmond C."/>
            <person name="Moisan M.-C."/>
            <person name="Henrissat B."/>
            <person name="Coutinho P.M."/>
            <person name="Lombard V."/>
            <person name="Natvig D.O."/>
            <person name="Lindquist E."/>
            <person name="Schmutz J."/>
            <person name="Lucas S."/>
            <person name="Harris P."/>
            <person name="Powlowski J."/>
            <person name="Bellemare A."/>
            <person name="Taylor D."/>
            <person name="Butler G."/>
            <person name="de Vries R.P."/>
            <person name="Allijn I.E."/>
            <person name="van den Brink J."/>
            <person name="Ushinsky S."/>
            <person name="Storms R."/>
            <person name="Powell A.J."/>
            <person name="Paulsen I.T."/>
            <person name="Elbourne L.D.H."/>
            <person name="Baker S.E."/>
            <person name="Magnuson J."/>
            <person name="LaBoissiere S."/>
            <person name="Clutterbuck A.J."/>
            <person name="Martinez D."/>
            <person name="Wogulis M."/>
            <person name="de Leon A.L."/>
            <person name="Rey M.W."/>
            <person name="Tsang A."/>
        </authorList>
    </citation>
    <scope>NUCLEOTIDE SEQUENCE [LARGE SCALE GENOMIC DNA]</scope>
    <source>
        <strain evidence="8">ATCC 38088 / NRRL 8126</strain>
    </source>
</reference>
<evidence type="ECO:0000256" key="1">
    <source>
        <dbReference type="ARBA" id="ARBA00004141"/>
    </source>
</evidence>
<evidence type="ECO:0000256" key="3">
    <source>
        <dbReference type="ARBA" id="ARBA00022989"/>
    </source>
</evidence>
<dbReference type="EMBL" id="CP003010">
    <property type="protein sequence ID" value="AEO67273.1"/>
    <property type="molecule type" value="Genomic_DNA"/>
</dbReference>
<feature type="transmembrane region" description="Helical" evidence="6">
    <location>
        <begin position="88"/>
        <end position="108"/>
    </location>
</feature>
<feature type="transmembrane region" description="Helical" evidence="6">
    <location>
        <begin position="25"/>
        <end position="46"/>
    </location>
</feature>
<evidence type="ECO:0008006" key="9">
    <source>
        <dbReference type="Google" id="ProtNLM"/>
    </source>
</evidence>
<dbReference type="PANTHER" id="PTHR31794:SF4">
    <property type="entry name" value="AUXIN EFFLUX TRANSPORTER FAMILY PROTEIN (EUROFUNG)"/>
    <property type="match status" value="1"/>
</dbReference>
<feature type="region of interest" description="Disordered" evidence="5">
    <location>
        <begin position="229"/>
        <end position="263"/>
    </location>
</feature>
<dbReference type="Pfam" id="PF03547">
    <property type="entry name" value="Mem_trans"/>
    <property type="match status" value="1"/>
</dbReference>
<comment type="subcellular location">
    <subcellularLocation>
        <location evidence="1">Membrane</location>
        <topology evidence="1">Multi-pass membrane protein</topology>
    </subcellularLocation>
</comment>
<dbReference type="GO" id="GO:0016020">
    <property type="term" value="C:membrane"/>
    <property type="evidence" value="ECO:0007669"/>
    <property type="project" value="UniProtKB-SubCell"/>
</dbReference>
<dbReference type="KEGG" id="ttt:THITE_118274"/>
<organism evidence="7 8">
    <name type="scientific">Thermothielavioides terrestris (strain ATCC 38088 / NRRL 8126)</name>
    <name type="common">Thielavia terrestris</name>
    <dbReference type="NCBI Taxonomy" id="578455"/>
    <lineage>
        <taxon>Eukaryota</taxon>
        <taxon>Fungi</taxon>
        <taxon>Dikarya</taxon>
        <taxon>Ascomycota</taxon>
        <taxon>Pezizomycotina</taxon>
        <taxon>Sordariomycetes</taxon>
        <taxon>Sordariomycetidae</taxon>
        <taxon>Sordariales</taxon>
        <taxon>Chaetomiaceae</taxon>
        <taxon>Thermothielavioides</taxon>
        <taxon>Thermothielavioides terrestris</taxon>
    </lineage>
</organism>
<proteinExistence type="predicted"/>
<accession>G2R0A5</accession>
<name>G2R0A5_THETT</name>
<keyword evidence="4 6" id="KW-0472">Membrane</keyword>
<evidence type="ECO:0000313" key="7">
    <source>
        <dbReference type="EMBL" id="AEO67273.1"/>
    </source>
</evidence>
<dbReference type="InterPro" id="IPR004776">
    <property type="entry name" value="Mem_transp_PIN-like"/>
</dbReference>
<feature type="transmembrane region" description="Helical" evidence="6">
    <location>
        <begin position="374"/>
        <end position="396"/>
    </location>
</feature>
<dbReference type="GeneID" id="11516928"/>
<feature type="transmembrane region" description="Helical" evidence="6">
    <location>
        <begin position="450"/>
        <end position="471"/>
    </location>
</feature>
<sequence>MAPVFSTSSQQSTTKSGTVCLLQSFLAAIQASLSVLLVMFYGCIAAHSRLIDRANTKPISKICVRIFLPALLITKVGSELHGESAGRYLVILAWAVVCHVVSFSAGILGHLGLGMPDWTTVAILINNTTSYPLLLVTALEDTGILGPLIVADESTKDAIERAKSYFLVFSTVSNCITFAVGPRLIDSEHAPEPEEEEEDKAVNGHAQENNHTPTPDVEAANEQTRLLSSQLPNSFPSPAPSRRNSFFGTRPRDPQQLAPKPDRRRSWFVPRQRWYHLSPRTKWWLLFVTDFFNAPLLGAIVGAIIGLVPVLHRVFFNSSDDGGIFTAWLTASLKTVGGLFVSLPVVVAGVTLCCATKEAVRNHESIVSMPWGTVLYILLVRFIAWPALSIGCVYVLATRTGMLGSDPILWFCLMMMPAGPSAMKLITLVQVAEGSKDDEVHILRLLTMSYIISPVLSLTVAGSLLASQAAIKS</sequence>
<dbReference type="eggNOG" id="KOG2722">
    <property type="taxonomic scope" value="Eukaryota"/>
</dbReference>
<keyword evidence="2 6" id="KW-0812">Transmembrane</keyword>